<sequence>MELSRPGSFAYYLVDTWKTTLYKEMIGPLRNTVAQFTGYNRYSGKLS</sequence>
<dbReference type="AlphaFoldDB" id="A0A6J4PXI2"/>
<accession>A0A6J4PXI2</accession>
<organism evidence="1">
    <name type="scientific">uncultured Rubrobacteraceae bacterium</name>
    <dbReference type="NCBI Taxonomy" id="349277"/>
    <lineage>
        <taxon>Bacteria</taxon>
        <taxon>Bacillati</taxon>
        <taxon>Actinomycetota</taxon>
        <taxon>Rubrobacteria</taxon>
        <taxon>Rubrobacterales</taxon>
        <taxon>Rubrobacteraceae</taxon>
        <taxon>environmental samples</taxon>
    </lineage>
</organism>
<evidence type="ECO:0000313" key="1">
    <source>
        <dbReference type="EMBL" id="CAA9427351.1"/>
    </source>
</evidence>
<gene>
    <name evidence="1" type="ORF">AVDCRST_MAG80-323</name>
</gene>
<name>A0A6J4PXI2_9ACTN</name>
<reference evidence="1" key="1">
    <citation type="submission" date="2020-02" db="EMBL/GenBank/DDBJ databases">
        <authorList>
            <person name="Meier V. D."/>
        </authorList>
    </citation>
    <scope>NUCLEOTIDE SEQUENCE</scope>
    <source>
        <strain evidence="1">AVDCRST_MAG80</strain>
    </source>
</reference>
<protein>
    <submittedName>
        <fullName evidence="1">Uncharacterized protein</fullName>
    </submittedName>
</protein>
<dbReference type="EMBL" id="CADCVC010000031">
    <property type="protein sequence ID" value="CAA9427351.1"/>
    <property type="molecule type" value="Genomic_DNA"/>
</dbReference>
<proteinExistence type="predicted"/>